<evidence type="ECO:0000313" key="2">
    <source>
        <dbReference type="EMBL" id="KAF2206650.1"/>
    </source>
</evidence>
<dbReference type="Gene3D" id="3.60.21.10">
    <property type="match status" value="1"/>
</dbReference>
<dbReference type="AlphaFoldDB" id="A0A6A6F079"/>
<name>A0A6A6F079_9PEZI</name>
<dbReference type="Proteomes" id="UP000799539">
    <property type="component" value="Unassembled WGS sequence"/>
</dbReference>
<evidence type="ECO:0000259" key="1">
    <source>
        <dbReference type="Pfam" id="PF00149"/>
    </source>
</evidence>
<sequence length="265" mass="31099">MYKQTEIQYLSDLHLENCDYCFELEKSAPYLILAGDVGRLSDFEKYSNFIFQQCSKFEHVYLVLGNHEFYGLSREEGLKRADGLVRDGRALQNLTLLHRGRADIHKTDTVLLGCTLHSYISPECTRLSRDFARIENWTISEHNREFRKDLDWLRESLQDLRRSEPYKNVVIVTHFAPAFQRTSHPRHSIGVQSECWCSNALELVCEQPQKQVRYWIFGHTHWNARFHLSGITVLSNQKSCESNNLSWMQSLLRLRKFNPSATIKL</sequence>
<gene>
    <name evidence="2" type="ORF">CERZMDRAFT_52821</name>
</gene>
<dbReference type="Pfam" id="PF00149">
    <property type="entry name" value="Metallophos"/>
    <property type="match status" value="1"/>
</dbReference>
<dbReference type="PANTHER" id="PTHR37844">
    <property type="entry name" value="SER/THR PROTEIN PHOSPHATASE SUPERFAMILY (AFU_ORTHOLOGUE AFUA_1G14840)"/>
    <property type="match status" value="1"/>
</dbReference>
<reference evidence="2" key="1">
    <citation type="journal article" date="2020" name="Stud. Mycol.">
        <title>101 Dothideomycetes genomes: a test case for predicting lifestyles and emergence of pathogens.</title>
        <authorList>
            <person name="Haridas S."/>
            <person name="Albert R."/>
            <person name="Binder M."/>
            <person name="Bloem J."/>
            <person name="Labutti K."/>
            <person name="Salamov A."/>
            <person name="Andreopoulos B."/>
            <person name="Baker S."/>
            <person name="Barry K."/>
            <person name="Bills G."/>
            <person name="Bluhm B."/>
            <person name="Cannon C."/>
            <person name="Castanera R."/>
            <person name="Culley D."/>
            <person name="Daum C."/>
            <person name="Ezra D."/>
            <person name="Gonzalez J."/>
            <person name="Henrissat B."/>
            <person name="Kuo A."/>
            <person name="Liang C."/>
            <person name="Lipzen A."/>
            <person name="Lutzoni F."/>
            <person name="Magnuson J."/>
            <person name="Mondo S."/>
            <person name="Nolan M."/>
            <person name="Ohm R."/>
            <person name="Pangilinan J."/>
            <person name="Park H.-J."/>
            <person name="Ramirez L."/>
            <person name="Alfaro M."/>
            <person name="Sun H."/>
            <person name="Tritt A."/>
            <person name="Yoshinaga Y."/>
            <person name="Zwiers L.-H."/>
            <person name="Turgeon B."/>
            <person name="Goodwin S."/>
            <person name="Spatafora J."/>
            <person name="Crous P."/>
            <person name="Grigoriev I."/>
        </authorList>
    </citation>
    <scope>NUCLEOTIDE SEQUENCE</scope>
    <source>
        <strain evidence="2">SCOH1-5</strain>
    </source>
</reference>
<organism evidence="2 3">
    <name type="scientific">Cercospora zeae-maydis SCOH1-5</name>
    <dbReference type="NCBI Taxonomy" id="717836"/>
    <lineage>
        <taxon>Eukaryota</taxon>
        <taxon>Fungi</taxon>
        <taxon>Dikarya</taxon>
        <taxon>Ascomycota</taxon>
        <taxon>Pezizomycotina</taxon>
        <taxon>Dothideomycetes</taxon>
        <taxon>Dothideomycetidae</taxon>
        <taxon>Mycosphaerellales</taxon>
        <taxon>Mycosphaerellaceae</taxon>
        <taxon>Cercospora</taxon>
    </lineage>
</organism>
<dbReference type="InterPro" id="IPR004843">
    <property type="entry name" value="Calcineurin-like_PHP"/>
</dbReference>
<dbReference type="OrthoDB" id="550558at2759"/>
<feature type="domain" description="Calcineurin-like phosphoesterase" evidence="1">
    <location>
        <begin position="25"/>
        <end position="222"/>
    </location>
</feature>
<dbReference type="GO" id="GO:0016787">
    <property type="term" value="F:hydrolase activity"/>
    <property type="evidence" value="ECO:0007669"/>
    <property type="project" value="InterPro"/>
</dbReference>
<keyword evidence="3" id="KW-1185">Reference proteome</keyword>
<dbReference type="SUPFAM" id="SSF56300">
    <property type="entry name" value="Metallo-dependent phosphatases"/>
    <property type="match status" value="1"/>
</dbReference>
<accession>A0A6A6F079</accession>
<dbReference type="PANTHER" id="PTHR37844:SF2">
    <property type="entry name" value="SER_THR PROTEIN PHOSPHATASE SUPERFAMILY (AFU_ORTHOLOGUE AFUA_1G14840)"/>
    <property type="match status" value="1"/>
</dbReference>
<dbReference type="InterPro" id="IPR029052">
    <property type="entry name" value="Metallo-depent_PP-like"/>
</dbReference>
<dbReference type="EMBL" id="ML992716">
    <property type="protein sequence ID" value="KAF2206650.1"/>
    <property type="molecule type" value="Genomic_DNA"/>
</dbReference>
<protein>
    <recommendedName>
        <fullName evidence="1">Calcineurin-like phosphoesterase domain-containing protein</fullName>
    </recommendedName>
</protein>
<proteinExistence type="predicted"/>
<evidence type="ECO:0000313" key="3">
    <source>
        <dbReference type="Proteomes" id="UP000799539"/>
    </source>
</evidence>